<accession>A0AA88X7M8</accession>
<proteinExistence type="predicted"/>
<dbReference type="Pfam" id="PF07727">
    <property type="entry name" value="RVT_2"/>
    <property type="match status" value="1"/>
</dbReference>
<comment type="caution">
    <text evidence="2">The sequence shown here is derived from an EMBL/GenBank/DDBJ whole genome shotgun (WGS) entry which is preliminary data.</text>
</comment>
<evidence type="ECO:0000313" key="3">
    <source>
        <dbReference type="Proteomes" id="UP001188597"/>
    </source>
</evidence>
<reference evidence="2" key="1">
    <citation type="submission" date="2022-12" db="EMBL/GenBank/DDBJ databases">
        <title>Draft genome assemblies for two species of Escallonia (Escalloniales).</title>
        <authorList>
            <person name="Chanderbali A."/>
            <person name="Dervinis C."/>
            <person name="Anghel I."/>
            <person name="Soltis D."/>
            <person name="Soltis P."/>
            <person name="Zapata F."/>
        </authorList>
    </citation>
    <scope>NUCLEOTIDE SEQUENCE</scope>
    <source>
        <strain evidence="2">UCBG64.0493</strain>
        <tissue evidence="2">Leaf</tissue>
    </source>
</reference>
<organism evidence="2 3">
    <name type="scientific">Escallonia herrerae</name>
    <dbReference type="NCBI Taxonomy" id="1293975"/>
    <lineage>
        <taxon>Eukaryota</taxon>
        <taxon>Viridiplantae</taxon>
        <taxon>Streptophyta</taxon>
        <taxon>Embryophyta</taxon>
        <taxon>Tracheophyta</taxon>
        <taxon>Spermatophyta</taxon>
        <taxon>Magnoliopsida</taxon>
        <taxon>eudicotyledons</taxon>
        <taxon>Gunneridae</taxon>
        <taxon>Pentapetalae</taxon>
        <taxon>asterids</taxon>
        <taxon>campanulids</taxon>
        <taxon>Escalloniales</taxon>
        <taxon>Escalloniaceae</taxon>
        <taxon>Escallonia</taxon>
    </lineage>
</organism>
<keyword evidence="3" id="KW-1185">Reference proteome</keyword>
<dbReference type="AlphaFoldDB" id="A0AA88X7M8"/>
<feature type="domain" description="Reverse transcriptase Ty1/copia-type" evidence="1">
    <location>
        <begin position="13"/>
        <end position="84"/>
    </location>
</feature>
<dbReference type="EMBL" id="JAVXUP010000132">
    <property type="protein sequence ID" value="KAK3037015.1"/>
    <property type="molecule type" value="Genomic_DNA"/>
</dbReference>
<name>A0AA88X7M8_9ASTE</name>
<dbReference type="Proteomes" id="UP001188597">
    <property type="component" value="Unassembled WGS sequence"/>
</dbReference>
<gene>
    <name evidence="2" type="ORF">RJ639_031589</name>
</gene>
<sequence length="121" mass="13277">MLANGYVANGGDTCIFSKFRADSGVLICLYVDDMFIFGTKFYKINEVKNFLASNFSMKDLGEADVILGIKIIRSQHGIVHTQSRWDGFLLNMGIESSEKFRLNTIAATAVSSSPPPPPPPD</sequence>
<evidence type="ECO:0000313" key="2">
    <source>
        <dbReference type="EMBL" id="KAK3037015.1"/>
    </source>
</evidence>
<dbReference type="InterPro" id="IPR013103">
    <property type="entry name" value="RVT_2"/>
</dbReference>
<evidence type="ECO:0000259" key="1">
    <source>
        <dbReference type="Pfam" id="PF07727"/>
    </source>
</evidence>
<protein>
    <recommendedName>
        <fullName evidence="1">Reverse transcriptase Ty1/copia-type domain-containing protein</fullName>
    </recommendedName>
</protein>